<accession>A0AAU9PUI6</accession>
<dbReference type="Proteomes" id="UP001157418">
    <property type="component" value="Unassembled WGS sequence"/>
</dbReference>
<dbReference type="EMBL" id="CAKMRJ010005745">
    <property type="protein sequence ID" value="CAH1453306.1"/>
    <property type="molecule type" value="Genomic_DNA"/>
</dbReference>
<dbReference type="PANTHER" id="PTHR48099:SF27">
    <property type="entry name" value="BIFUNCTIONAL PROTEIN FOLD 2"/>
    <property type="match status" value="1"/>
</dbReference>
<protein>
    <recommendedName>
        <fullName evidence="4">Tetrahydrofolate dehydrogenase/cyclohydrolase NAD(P)-binding domain-containing protein</fullName>
    </recommendedName>
</protein>
<dbReference type="GO" id="GO:0005829">
    <property type="term" value="C:cytosol"/>
    <property type="evidence" value="ECO:0007669"/>
    <property type="project" value="TreeGrafter"/>
</dbReference>
<evidence type="ECO:0000259" key="4">
    <source>
        <dbReference type="Pfam" id="PF02882"/>
    </source>
</evidence>
<evidence type="ECO:0000313" key="5">
    <source>
        <dbReference type="EMBL" id="CAH1453306.1"/>
    </source>
</evidence>
<organism evidence="5 6">
    <name type="scientific">Lactuca virosa</name>
    <dbReference type="NCBI Taxonomy" id="75947"/>
    <lineage>
        <taxon>Eukaryota</taxon>
        <taxon>Viridiplantae</taxon>
        <taxon>Streptophyta</taxon>
        <taxon>Embryophyta</taxon>
        <taxon>Tracheophyta</taxon>
        <taxon>Spermatophyta</taxon>
        <taxon>Magnoliopsida</taxon>
        <taxon>eudicotyledons</taxon>
        <taxon>Gunneridae</taxon>
        <taxon>Pentapetalae</taxon>
        <taxon>asterids</taxon>
        <taxon>campanulids</taxon>
        <taxon>Asterales</taxon>
        <taxon>Asteraceae</taxon>
        <taxon>Cichorioideae</taxon>
        <taxon>Cichorieae</taxon>
        <taxon>Lactucinae</taxon>
        <taxon>Lactuca</taxon>
    </lineage>
</organism>
<dbReference type="GO" id="GO:0035999">
    <property type="term" value="P:tetrahydrofolate interconversion"/>
    <property type="evidence" value="ECO:0007669"/>
    <property type="project" value="TreeGrafter"/>
</dbReference>
<gene>
    <name evidence="5" type="ORF">LVIROSA_LOCUS38561</name>
</gene>
<sequence length="160" mass="17129">MRVGGTLISQVVVSMALLVDHKATIIDGKAIAQTIRSEIASEVSTLMEKYGKEDVTVIVVHPRTEDPESMIHEADIVIAAIGQPMMGSWIKSGAVVIDVGTNAVDDATRKSRYRLVGDVDFDQACKVAGWVTPVPGGVGPMTVTMLLKNTLDGVKRVIEQ</sequence>
<evidence type="ECO:0000313" key="6">
    <source>
        <dbReference type="Proteomes" id="UP001157418"/>
    </source>
</evidence>
<evidence type="ECO:0000256" key="1">
    <source>
        <dbReference type="ARBA" id="ARBA00022801"/>
    </source>
</evidence>
<feature type="signal peptide" evidence="3">
    <location>
        <begin position="1"/>
        <end position="16"/>
    </location>
</feature>
<name>A0AAU9PUI6_9ASTR</name>
<dbReference type="PRINTS" id="PR00085">
    <property type="entry name" value="THFDHDRGNASE"/>
</dbReference>
<keyword evidence="1" id="KW-0378">Hydrolase</keyword>
<dbReference type="InterPro" id="IPR020631">
    <property type="entry name" value="THF_DH/CycHdrlase_NAD-bd_dom"/>
</dbReference>
<dbReference type="SUPFAM" id="SSF51735">
    <property type="entry name" value="NAD(P)-binding Rossmann-fold domains"/>
    <property type="match status" value="1"/>
</dbReference>
<dbReference type="Pfam" id="PF02882">
    <property type="entry name" value="THF_DHG_CYH_C"/>
    <property type="match status" value="1"/>
</dbReference>
<dbReference type="PROSITE" id="PS00767">
    <property type="entry name" value="THF_DHG_CYH_2"/>
    <property type="match status" value="1"/>
</dbReference>
<keyword evidence="6" id="KW-1185">Reference proteome</keyword>
<feature type="chain" id="PRO_5043852065" description="Tetrahydrofolate dehydrogenase/cyclohydrolase NAD(P)-binding domain-containing protein" evidence="3">
    <location>
        <begin position="17"/>
        <end position="160"/>
    </location>
</feature>
<keyword evidence="2" id="KW-0560">Oxidoreductase</keyword>
<evidence type="ECO:0000256" key="2">
    <source>
        <dbReference type="ARBA" id="ARBA00023002"/>
    </source>
</evidence>
<dbReference type="InterPro" id="IPR000672">
    <property type="entry name" value="THF_DH/CycHdrlase"/>
</dbReference>
<dbReference type="PANTHER" id="PTHR48099">
    <property type="entry name" value="C-1-TETRAHYDROFOLATE SYNTHASE, CYTOPLASMIC-RELATED"/>
    <property type="match status" value="1"/>
</dbReference>
<dbReference type="GO" id="GO:0004488">
    <property type="term" value="F:methylenetetrahydrofolate dehydrogenase (NADP+) activity"/>
    <property type="evidence" value="ECO:0007669"/>
    <property type="project" value="InterPro"/>
</dbReference>
<dbReference type="InterPro" id="IPR036291">
    <property type="entry name" value="NAD(P)-bd_dom_sf"/>
</dbReference>
<dbReference type="GO" id="GO:0004477">
    <property type="term" value="F:methenyltetrahydrofolate cyclohydrolase activity"/>
    <property type="evidence" value="ECO:0007669"/>
    <property type="project" value="TreeGrafter"/>
</dbReference>
<dbReference type="AlphaFoldDB" id="A0AAU9PUI6"/>
<feature type="domain" description="Tetrahydrofolate dehydrogenase/cyclohydrolase NAD(P)-binding" evidence="4">
    <location>
        <begin position="17"/>
        <end position="156"/>
    </location>
</feature>
<reference evidence="5 6" key="1">
    <citation type="submission" date="2022-01" db="EMBL/GenBank/DDBJ databases">
        <authorList>
            <person name="Xiong W."/>
            <person name="Schranz E."/>
        </authorList>
    </citation>
    <scope>NUCLEOTIDE SEQUENCE [LARGE SCALE GENOMIC DNA]</scope>
</reference>
<evidence type="ECO:0000256" key="3">
    <source>
        <dbReference type="SAM" id="SignalP"/>
    </source>
</evidence>
<comment type="caution">
    <text evidence="5">The sequence shown here is derived from an EMBL/GenBank/DDBJ whole genome shotgun (WGS) entry which is preliminary data.</text>
</comment>
<dbReference type="InterPro" id="IPR020867">
    <property type="entry name" value="THF_DH/CycHdrlase_CS"/>
</dbReference>
<keyword evidence="3" id="KW-0732">Signal</keyword>
<proteinExistence type="predicted"/>
<dbReference type="Gene3D" id="3.40.50.720">
    <property type="entry name" value="NAD(P)-binding Rossmann-like Domain"/>
    <property type="match status" value="1"/>
</dbReference>